<dbReference type="Gene3D" id="3.55.50.30">
    <property type="match status" value="1"/>
</dbReference>
<dbReference type="SMART" id="SM00965">
    <property type="entry name" value="STN"/>
    <property type="match status" value="1"/>
</dbReference>
<accession>F3ZSY9</accession>
<evidence type="ECO:0000313" key="10">
    <source>
        <dbReference type="EMBL" id="EGJ72230.1"/>
    </source>
</evidence>
<dbReference type="PROSITE" id="PS52016">
    <property type="entry name" value="TONB_DEPENDENT_REC_3"/>
    <property type="match status" value="1"/>
</dbReference>
<keyword evidence="5 7" id="KW-0472">Membrane</keyword>
<gene>
    <name evidence="10" type="ORF">Bcop_2056</name>
</gene>
<evidence type="ECO:0000313" key="11">
    <source>
        <dbReference type="Proteomes" id="UP000018439"/>
    </source>
</evidence>
<comment type="subcellular location">
    <subcellularLocation>
        <location evidence="1 7">Cell outer membrane</location>
        <topology evidence="1 7">Multi-pass membrane protein</topology>
    </subcellularLocation>
</comment>
<dbReference type="SUPFAM" id="SSF49464">
    <property type="entry name" value="Carboxypeptidase regulatory domain-like"/>
    <property type="match status" value="1"/>
</dbReference>
<dbReference type="STRING" id="679937.Bcop_2056"/>
<proteinExistence type="inferred from homology"/>
<dbReference type="InterPro" id="IPR023997">
    <property type="entry name" value="TonB-dep_OMP_SusC/RagA_CS"/>
</dbReference>
<dbReference type="Gene3D" id="2.40.170.20">
    <property type="entry name" value="TonB-dependent receptor, beta-barrel domain"/>
    <property type="match status" value="1"/>
</dbReference>
<dbReference type="Gene3D" id="2.60.40.1120">
    <property type="entry name" value="Carboxypeptidase-like, regulatory domain"/>
    <property type="match status" value="1"/>
</dbReference>
<evidence type="ECO:0000256" key="1">
    <source>
        <dbReference type="ARBA" id="ARBA00004571"/>
    </source>
</evidence>
<keyword evidence="2 7" id="KW-0813">Transport</keyword>
<evidence type="ECO:0000256" key="2">
    <source>
        <dbReference type="ARBA" id="ARBA00022448"/>
    </source>
</evidence>
<sequence>MKKKTYYSYTKIWCMLLLLCFLVPLKAFAQQQRTSVNINNLPLKEAVQQIATLHSLNVAYSKEFINPNTKVSLNVTDITLESALSQLLKGTEIGFKFMNGNILLFNKESQGINDKSTVQQVRMISTSGVVSDENGEPVIGAAVIVPGTQIGTVTDFDGRFSLKVQEGSTLEISYLSYATEKRKVTSSSPLLITLNPSTELLDEVVVVGYGTQKKVNLTGSVSTVSSDKLKNRPITNISTGLQGLVPGMTVISNNNGGLPGQSNATIRVRGTGTIANSSPLVLIDGVEGSMDLINPNDIENISVLKDAASASIYGNKAANGVILITTKSVSGIETKPTITFNTYLGIQTPTNLPKMADAPTYMAWDMEANANVGEVSAFTEDDIQKVINQSDPNYYANTDWIDAIYRSAAPQQNYNLSIDGKAKNMGYLFSYGMLNQEGLLVGNSTESKRHNLRLKLNTKVADIITLNANIGYIDRKHTSPNAGFNAASGIIYNAMRTSPTTPVRFTDGNWGYGGGQTNQVALLHDGGGQEFTSQEFTGNFSAKVDILKGWTASTTYSVRKVNSLRELLTKELAFYRPETDDIWTKPIKTSSFENRDYTTSQQTFFAQTDYDLKIKKHSMHVMLGFQQEWNKSKSFSAKRDSLTTEKDPVIDFGLESMSSASGGGSQWAMRSGFGRINYNYDERYLFEANLRYDLTSRFIKENRGGWFPSFSAAWRLSEENFMQNTKEWLDQLKLRASWGILGNQYSSSNNYPYLSVIGNVNVPTIGTLPQQGYSETIIGNPNLLWEKSYNTNIGFDMSVLNNRLNISGDFFIRKTKDIIYSKVYPGQNGYTSIEENGGIVKNTGWELQFNWNDKIGNDFSYGAIFSISDVKNKLTKFGDPQYSGYSQSYITKEGYALNSLYGLVSEGLAMPTDFEYYDATSGKYMNPKFAVMPDYAGTVQPGDIKYKDLNGDGIIDLDNDREVVGNSFPRYTYSFNGYLNWKNFDFSFLIQGVGKADGYIYGPARHAFNDQSTYPQKFHSGRYQASNPNPNASYPRFTYNDEINSRNFSTFWKEDASYLRLKNIEIGYSLPKNLIQKIRLERCRFYASADNVFTSTKYLSTYDPETPVQGGGYYPQVRTFVFGFNITFK</sequence>
<dbReference type="InterPro" id="IPR011662">
    <property type="entry name" value="Secretin/TonB_short_N"/>
</dbReference>
<dbReference type="GO" id="GO:0009279">
    <property type="term" value="C:cell outer membrane"/>
    <property type="evidence" value="ECO:0007669"/>
    <property type="project" value="UniProtKB-SubCell"/>
</dbReference>
<dbReference type="InterPro" id="IPR008969">
    <property type="entry name" value="CarboxyPept-like_regulatory"/>
</dbReference>
<name>F3ZSY9_9BACE</name>
<organism evidence="10 11">
    <name type="scientific">Bacteroides coprosuis DSM 18011</name>
    <dbReference type="NCBI Taxonomy" id="679937"/>
    <lineage>
        <taxon>Bacteria</taxon>
        <taxon>Pseudomonadati</taxon>
        <taxon>Bacteroidota</taxon>
        <taxon>Bacteroidia</taxon>
        <taxon>Bacteroidales</taxon>
        <taxon>Bacteroidaceae</taxon>
        <taxon>Bacteroides</taxon>
    </lineage>
</organism>
<dbReference type="eggNOG" id="COG4771">
    <property type="taxonomic scope" value="Bacteria"/>
</dbReference>
<keyword evidence="6 7" id="KW-0998">Cell outer membrane</keyword>
<feature type="signal peptide" evidence="8">
    <location>
        <begin position="1"/>
        <end position="29"/>
    </location>
</feature>
<dbReference type="Pfam" id="PF07660">
    <property type="entry name" value="STN"/>
    <property type="match status" value="1"/>
</dbReference>
<keyword evidence="11" id="KW-1185">Reference proteome</keyword>
<dbReference type="HOGENOM" id="CLU_004317_0_2_10"/>
<keyword evidence="3 7" id="KW-1134">Transmembrane beta strand</keyword>
<dbReference type="InterPro" id="IPR023996">
    <property type="entry name" value="TonB-dep_OMP_SusC/RagA"/>
</dbReference>
<dbReference type="InterPro" id="IPR037066">
    <property type="entry name" value="Plug_dom_sf"/>
</dbReference>
<comment type="similarity">
    <text evidence="7">Belongs to the TonB-dependent receptor family.</text>
</comment>
<evidence type="ECO:0000259" key="9">
    <source>
        <dbReference type="SMART" id="SM00965"/>
    </source>
</evidence>
<evidence type="ECO:0000256" key="7">
    <source>
        <dbReference type="PROSITE-ProRule" id="PRU01360"/>
    </source>
</evidence>
<evidence type="ECO:0000256" key="3">
    <source>
        <dbReference type="ARBA" id="ARBA00022452"/>
    </source>
</evidence>
<dbReference type="Pfam" id="PF13715">
    <property type="entry name" value="CarbopepD_reg_2"/>
    <property type="match status" value="1"/>
</dbReference>
<evidence type="ECO:0000256" key="6">
    <source>
        <dbReference type="ARBA" id="ARBA00023237"/>
    </source>
</evidence>
<dbReference type="NCBIfam" id="TIGR04057">
    <property type="entry name" value="SusC_RagA_signa"/>
    <property type="match status" value="1"/>
</dbReference>
<reference evidence="10 11" key="1">
    <citation type="journal article" date="2011" name="Stand. Genomic Sci.">
        <title>Non-contiguous finished genome sequence of Bacteroides coprosuis type strain (PC139).</title>
        <authorList>
            <person name="Land M."/>
            <person name="Held B."/>
            <person name="Gronow S."/>
            <person name="Abt B."/>
            <person name="Lucas S."/>
            <person name="Del Rio T.G."/>
            <person name="Nolan M."/>
            <person name="Tice H."/>
            <person name="Cheng J.F."/>
            <person name="Pitluck S."/>
            <person name="Liolios K."/>
            <person name="Pagani I."/>
            <person name="Ivanova N."/>
            <person name="Mavromatis K."/>
            <person name="Mikhailova N."/>
            <person name="Pati A."/>
            <person name="Tapia R."/>
            <person name="Han C."/>
            <person name="Goodwin L."/>
            <person name="Chen A."/>
            <person name="Palaniappan K."/>
            <person name="Hauser L."/>
            <person name="Brambilla E.M."/>
            <person name="Rohde M."/>
            <person name="Goker M."/>
            <person name="Detter J.C."/>
            <person name="Woyke T."/>
            <person name="Bristow J."/>
            <person name="Eisen J.A."/>
            <person name="Markowitz V."/>
            <person name="Hugenholtz P."/>
            <person name="Kyrpides N.C."/>
            <person name="Klenk H.P."/>
            <person name="Lapidus A."/>
        </authorList>
    </citation>
    <scope>NUCLEOTIDE SEQUENCE [LARGE SCALE GENOMIC DNA]</scope>
    <source>
        <strain evidence="10 11">DSM 18011</strain>
    </source>
</reference>
<dbReference type="InterPro" id="IPR039426">
    <property type="entry name" value="TonB-dep_rcpt-like"/>
</dbReference>
<evidence type="ECO:0000256" key="5">
    <source>
        <dbReference type="ARBA" id="ARBA00023136"/>
    </source>
</evidence>
<dbReference type="NCBIfam" id="TIGR04056">
    <property type="entry name" value="OMP_RagA_SusC"/>
    <property type="match status" value="1"/>
</dbReference>
<dbReference type="SUPFAM" id="SSF56935">
    <property type="entry name" value="Porins"/>
    <property type="match status" value="1"/>
</dbReference>
<dbReference type="AlphaFoldDB" id="F3ZSY9"/>
<keyword evidence="4 7" id="KW-0812">Transmembrane</keyword>
<dbReference type="InterPro" id="IPR036942">
    <property type="entry name" value="Beta-barrel_TonB_sf"/>
</dbReference>
<evidence type="ECO:0000256" key="4">
    <source>
        <dbReference type="ARBA" id="ARBA00022692"/>
    </source>
</evidence>
<dbReference type="Gene3D" id="2.170.130.10">
    <property type="entry name" value="TonB-dependent receptor, plug domain"/>
    <property type="match status" value="1"/>
</dbReference>
<feature type="chain" id="PRO_5003305509" evidence="8">
    <location>
        <begin position="30"/>
        <end position="1129"/>
    </location>
</feature>
<dbReference type="EMBL" id="CM001167">
    <property type="protein sequence ID" value="EGJ72230.1"/>
    <property type="molecule type" value="Genomic_DNA"/>
</dbReference>
<protein>
    <submittedName>
        <fullName evidence="10">TonB-dependent receptor</fullName>
    </submittedName>
</protein>
<feature type="domain" description="Secretin/TonB short N-terminal" evidence="9">
    <location>
        <begin position="56"/>
        <end position="107"/>
    </location>
</feature>
<dbReference type="Pfam" id="PF07715">
    <property type="entry name" value="Plug"/>
    <property type="match status" value="1"/>
</dbReference>
<dbReference type="Proteomes" id="UP000018439">
    <property type="component" value="Chromosome"/>
</dbReference>
<keyword evidence="10" id="KW-0675">Receptor</keyword>
<dbReference type="InterPro" id="IPR012910">
    <property type="entry name" value="Plug_dom"/>
</dbReference>
<evidence type="ECO:0000256" key="8">
    <source>
        <dbReference type="SAM" id="SignalP"/>
    </source>
</evidence>
<keyword evidence="8" id="KW-0732">Signal</keyword>
<dbReference type="FunFam" id="2.170.130.10:FF:000003">
    <property type="entry name" value="SusC/RagA family TonB-linked outer membrane protein"/>
    <property type="match status" value="1"/>
</dbReference>